<keyword evidence="3" id="KW-1185">Reference proteome</keyword>
<protein>
    <recommendedName>
        <fullName evidence="4">Lipoprotein</fullName>
    </recommendedName>
</protein>
<keyword evidence="1" id="KW-0732">Signal</keyword>
<reference evidence="2 3" key="1">
    <citation type="submission" date="2022-03" db="EMBL/GenBank/DDBJ databases">
        <title>Chryseobacterium sp. isolated from the Andong Sikhe.</title>
        <authorList>
            <person name="Won M."/>
            <person name="Kim S.-J."/>
            <person name="Kwon S.-W."/>
        </authorList>
    </citation>
    <scope>NUCLEOTIDE SEQUENCE [LARGE SCALE GENOMIC DNA]</scope>
    <source>
        <strain evidence="2 3">ADR-1</strain>
    </source>
</reference>
<evidence type="ECO:0000313" key="3">
    <source>
        <dbReference type="Proteomes" id="UP000831068"/>
    </source>
</evidence>
<name>A0ABY4BHU0_9FLAO</name>
<evidence type="ECO:0000313" key="2">
    <source>
        <dbReference type="EMBL" id="UOE37817.1"/>
    </source>
</evidence>
<proteinExistence type="predicted"/>
<dbReference type="PROSITE" id="PS51257">
    <property type="entry name" value="PROKAR_LIPOPROTEIN"/>
    <property type="match status" value="1"/>
</dbReference>
<dbReference type="RefSeq" id="WP_243576189.1">
    <property type="nucleotide sequence ID" value="NZ_CP094529.1"/>
</dbReference>
<sequence>MKTKLLILIVLSAITGCTHSAKESESNLANNSKLEASKDETSQQVFTDRYGEKMEITRNLTKNTIALKLDGKSYSLHKNHENNGYSTSDNKYQLIENKKTVTFLKKDVDMVLFQSEKDSNSEKIANQ</sequence>
<accession>A0ABY4BHU0</accession>
<gene>
    <name evidence="2" type="ORF">MTP08_12280</name>
</gene>
<feature type="signal peptide" evidence="1">
    <location>
        <begin position="1"/>
        <end position="20"/>
    </location>
</feature>
<dbReference type="Proteomes" id="UP000831068">
    <property type="component" value="Chromosome"/>
</dbReference>
<evidence type="ECO:0008006" key="4">
    <source>
        <dbReference type="Google" id="ProtNLM"/>
    </source>
</evidence>
<dbReference type="EMBL" id="CP094529">
    <property type="protein sequence ID" value="UOE37817.1"/>
    <property type="molecule type" value="Genomic_DNA"/>
</dbReference>
<feature type="chain" id="PRO_5045660924" description="Lipoprotein" evidence="1">
    <location>
        <begin position="21"/>
        <end position="127"/>
    </location>
</feature>
<evidence type="ECO:0000256" key="1">
    <source>
        <dbReference type="SAM" id="SignalP"/>
    </source>
</evidence>
<organism evidence="2 3">
    <name type="scientific">Chryseobacterium oryzae</name>
    <dbReference type="NCBI Taxonomy" id="2929799"/>
    <lineage>
        <taxon>Bacteria</taxon>
        <taxon>Pseudomonadati</taxon>
        <taxon>Bacteroidota</taxon>
        <taxon>Flavobacteriia</taxon>
        <taxon>Flavobacteriales</taxon>
        <taxon>Weeksellaceae</taxon>
        <taxon>Chryseobacterium group</taxon>
        <taxon>Chryseobacterium</taxon>
    </lineage>
</organism>